<proteinExistence type="predicted"/>
<dbReference type="Proteomes" id="UP001157502">
    <property type="component" value="Chromosome 8"/>
</dbReference>
<organism evidence="1 2">
    <name type="scientific">Dallia pectoralis</name>
    <name type="common">Alaska blackfish</name>
    <dbReference type="NCBI Taxonomy" id="75939"/>
    <lineage>
        <taxon>Eukaryota</taxon>
        <taxon>Metazoa</taxon>
        <taxon>Chordata</taxon>
        <taxon>Craniata</taxon>
        <taxon>Vertebrata</taxon>
        <taxon>Euteleostomi</taxon>
        <taxon>Actinopterygii</taxon>
        <taxon>Neopterygii</taxon>
        <taxon>Teleostei</taxon>
        <taxon>Protacanthopterygii</taxon>
        <taxon>Esociformes</taxon>
        <taxon>Umbridae</taxon>
        <taxon>Dallia</taxon>
    </lineage>
</organism>
<protein>
    <submittedName>
        <fullName evidence="1">Uncharacterized protein</fullName>
    </submittedName>
</protein>
<sequence length="73" mass="8472">MCFFCYVVLPTEKKNLVGHGFHIQYSTEIWDCSIYSLHGVLNIIFYFIAGSLDISCDNQITIQPDWIFKTPHV</sequence>
<accession>A0ACC2GXP7</accession>
<name>A0ACC2GXP7_DALPE</name>
<keyword evidence="2" id="KW-1185">Reference proteome</keyword>
<reference evidence="1" key="1">
    <citation type="submission" date="2021-05" db="EMBL/GenBank/DDBJ databases">
        <authorList>
            <person name="Pan Q."/>
            <person name="Jouanno E."/>
            <person name="Zahm M."/>
            <person name="Klopp C."/>
            <person name="Cabau C."/>
            <person name="Louis A."/>
            <person name="Berthelot C."/>
            <person name="Parey E."/>
            <person name="Roest Crollius H."/>
            <person name="Montfort J."/>
            <person name="Robinson-Rechavi M."/>
            <person name="Bouchez O."/>
            <person name="Lampietro C."/>
            <person name="Lopez Roques C."/>
            <person name="Donnadieu C."/>
            <person name="Postlethwait J."/>
            <person name="Bobe J."/>
            <person name="Dillon D."/>
            <person name="Chandos A."/>
            <person name="von Hippel F."/>
            <person name="Guiguen Y."/>
        </authorList>
    </citation>
    <scope>NUCLEOTIDE SEQUENCE</scope>
    <source>
        <strain evidence="1">YG-Jan2019</strain>
    </source>
</reference>
<dbReference type="EMBL" id="CM055735">
    <property type="protein sequence ID" value="KAJ8008456.1"/>
    <property type="molecule type" value="Genomic_DNA"/>
</dbReference>
<comment type="caution">
    <text evidence="1">The sequence shown here is derived from an EMBL/GenBank/DDBJ whole genome shotgun (WGS) entry which is preliminary data.</text>
</comment>
<evidence type="ECO:0000313" key="2">
    <source>
        <dbReference type="Proteomes" id="UP001157502"/>
    </source>
</evidence>
<evidence type="ECO:0000313" key="1">
    <source>
        <dbReference type="EMBL" id="KAJ8008456.1"/>
    </source>
</evidence>
<gene>
    <name evidence="1" type="ORF">DPEC_G00105010</name>
</gene>